<reference evidence="3" key="1">
    <citation type="submission" date="2025-08" db="UniProtKB">
        <authorList>
            <consortium name="RefSeq"/>
        </authorList>
    </citation>
    <scope>IDENTIFICATION</scope>
    <source>
        <tissue evidence="3">Whole body</tissue>
    </source>
</reference>
<gene>
    <name evidence="3" type="primary">LOC112685369</name>
</gene>
<feature type="chain" id="PRO_5034340817" evidence="1">
    <location>
        <begin position="19"/>
        <end position="341"/>
    </location>
</feature>
<dbReference type="RefSeq" id="XP_025413008.1">
    <property type="nucleotide sequence ID" value="XM_025557223.1"/>
</dbReference>
<evidence type="ECO:0000256" key="1">
    <source>
        <dbReference type="SAM" id="SignalP"/>
    </source>
</evidence>
<dbReference type="GeneID" id="112685369"/>
<proteinExistence type="predicted"/>
<dbReference type="Proteomes" id="UP000694846">
    <property type="component" value="Unplaced"/>
</dbReference>
<accession>A0A8B8FR95</accession>
<dbReference type="PROSITE" id="PS51257">
    <property type="entry name" value="PROKAR_LIPOPROTEIN"/>
    <property type="match status" value="1"/>
</dbReference>
<organism evidence="2 3">
    <name type="scientific">Sipha flava</name>
    <name type="common">yellow sugarcane aphid</name>
    <dbReference type="NCBI Taxonomy" id="143950"/>
    <lineage>
        <taxon>Eukaryota</taxon>
        <taxon>Metazoa</taxon>
        <taxon>Ecdysozoa</taxon>
        <taxon>Arthropoda</taxon>
        <taxon>Hexapoda</taxon>
        <taxon>Insecta</taxon>
        <taxon>Pterygota</taxon>
        <taxon>Neoptera</taxon>
        <taxon>Paraneoptera</taxon>
        <taxon>Hemiptera</taxon>
        <taxon>Sternorrhyncha</taxon>
        <taxon>Aphidomorpha</taxon>
        <taxon>Aphidoidea</taxon>
        <taxon>Aphididae</taxon>
        <taxon>Sipha</taxon>
    </lineage>
</organism>
<dbReference type="OrthoDB" id="6627929at2759"/>
<keyword evidence="2" id="KW-1185">Reference proteome</keyword>
<keyword evidence="1" id="KW-0732">Signal</keyword>
<evidence type="ECO:0000313" key="3">
    <source>
        <dbReference type="RefSeq" id="XP_025413008.1"/>
    </source>
</evidence>
<protein>
    <submittedName>
        <fullName evidence="3">Uncharacterized protein LOC112685369</fullName>
    </submittedName>
</protein>
<dbReference type="AlphaFoldDB" id="A0A8B8FR95"/>
<evidence type="ECO:0000313" key="2">
    <source>
        <dbReference type="Proteomes" id="UP000694846"/>
    </source>
</evidence>
<sequence>MNWHRLAAIGLSLCACAALCYPGQLVNELPREYVERLNTLKLALALNNGWSAVWSETLKREAVAKPPDARLCAQLVPDDKPEDEVANEPEPTDTYNPFEVVVAVVDTCWYSGTFVRYGVRVLGHAVNCLFSRHALLHIAAVDETLRSDAGNTELNGFLRRLVDDYRAVAARLAAVGTPLHHLLLAATFFDDVDKLTTRLPSMRPKMARDVKADMKNVSGQLREELKSYRDTYCAVTEDRWYDADTDKTVKLTLDDSESGPSDGDHQPQGAGSLLERADRLRLLMRRVFDGLRATGMSQTVWTEIFRSNIFVKASDLMSTGHAANVKSDDSQGGIVKVERIN</sequence>
<feature type="signal peptide" evidence="1">
    <location>
        <begin position="1"/>
        <end position="18"/>
    </location>
</feature>
<name>A0A8B8FR95_9HEMI</name>